<keyword evidence="3" id="KW-0479">Metal-binding</keyword>
<comment type="similarity">
    <text evidence="1">Belongs to the peptidase C2 family.</text>
</comment>
<reference evidence="13" key="1">
    <citation type="submission" date="2025-08" db="UniProtKB">
        <authorList>
            <consortium name="RefSeq"/>
        </authorList>
    </citation>
    <scope>IDENTIFICATION</scope>
    <source>
        <tissue evidence="13">Blood</tissue>
    </source>
</reference>
<dbReference type="PRINTS" id="PR00704">
    <property type="entry name" value="CALPAIN"/>
</dbReference>
<dbReference type="PROSITE" id="PS50203">
    <property type="entry name" value="CALPAIN_CAT"/>
    <property type="match status" value="1"/>
</dbReference>
<dbReference type="PANTHER" id="PTHR10183:SF302">
    <property type="entry name" value="CALPAIN-14"/>
    <property type="match status" value="1"/>
</dbReference>
<feature type="domain" description="EF-hand" evidence="11">
    <location>
        <begin position="592"/>
        <end position="627"/>
    </location>
</feature>
<sequence>MPFLDWVARRVKKQPRLLYRRRIFQKSTSLRQQDYQTLLEECLKKNCLFEDENFPADIRSIGTGPLLQKLPQNLQWKRPHELHKTPVFYDASTKRLALCQGLIGDCWFLAALEGLTFHQDILSQVVPQNQSFERKKYAGIFHFKFWHFGKWVDVVVDDRLPVNEAGQLVFVSSVYKNLFWGALLEKAYAKLCGSYEDLQVGQVSEALVDFTGGVNITIKLAEASPELWDILTRATYSRSLIGCQTHLGKTRVLENGLVAGHAYTMTGIRKVTCKHGPEYLVRLRNPWGKVEWKGDWSDRSGKWELLSPKEKILLHRNGDDGEFWMSLQDFKTHFDNLIICKLTPDLMSQEDGKKWMSSLQFGRWVKGITAGGRLRAHKGTFWMNPQYQLKVLQGNGSKRSLYSCSVLVSLIQKHNSKHRNRMPHLHIGLYVFKYHGDNKRLPPEFFVQNSPLSSSPVFVNDREVTRDFRLPPGVYVIIPATSEPHQESEFLLRVFSRKHSLHEMGGNPSLVLSKEIVDKYDDKIWEDFFTKYFEQYPEINAVQLQRLLNVAWTNLQNSRLWFSLDACRSILAVLDFNATGTLSIQEFRSLWRSLLHYQKVFQKKDTHKTGTLGLEELHAAMKEIGTSLRDEVCNLMVLRYGDPNLKISFQSFVCFMLRVEFIKEAFCNLTKDGKGIYLQEYEWMMMTLYS</sequence>
<dbReference type="PROSITE" id="PS00139">
    <property type="entry name" value="THIOL_PROTEASE_CYS"/>
    <property type="match status" value="1"/>
</dbReference>
<dbReference type="InterPro" id="IPR054069">
    <property type="entry name" value="CAPN3/13-like_C_EFh"/>
</dbReference>
<dbReference type="GO" id="GO:0004198">
    <property type="term" value="F:calcium-dependent cysteine-type endopeptidase activity"/>
    <property type="evidence" value="ECO:0007669"/>
    <property type="project" value="InterPro"/>
</dbReference>
<dbReference type="GO" id="GO:0005737">
    <property type="term" value="C:cytoplasm"/>
    <property type="evidence" value="ECO:0007669"/>
    <property type="project" value="TreeGrafter"/>
</dbReference>
<accession>A0AA97LE69</accession>
<dbReference type="SMART" id="SM00054">
    <property type="entry name" value="EFh"/>
    <property type="match status" value="2"/>
</dbReference>
<evidence type="ECO:0000256" key="5">
    <source>
        <dbReference type="ARBA" id="ARBA00022801"/>
    </source>
</evidence>
<dbReference type="PROSITE" id="PS50222">
    <property type="entry name" value="EF_HAND_2"/>
    <property type="match status" value="1"/>
</dbReference>
<dbReference type="GO" id="GO:0006508">
    <property type="term" value="P:proteolysis"/>
    <property type="evidence" value="ECO:0007669"/>
    <property type="project" value="UniProtKB-KW"/>
</dbReference>
<dbReference type="InterPro" id="IPR002048">
    <property type="entry name" value="EF_hand_dom"/>
</dbReference>
<dbReference type="InterPro" id="IPR011992">
    <property type="entry name" value="EF-hand-dom_pair"/>
</dbReference>
<evidence type="ECO:0000256" key="1">
    <source>
        <dbReference type="ARBA" id="ARBA00007623"/>
    </source>
</evidence>
<dbReference type="FunFam" id="2.60.120.380:FF:000001">
    <property type="entry name" value="Calpain-1 catalytic subunit"/>
    <property type="match status" value="1"/>
</dbReference>
<dbReference type="InterPro" id="IPR022684">
    <property type="entry name" value="Calpain_cysteine_protease"/>
</dbReference>
<dbReference type="SUPFAM" id="SSF47473">
    <property type="entry name" value="EF-hand"/>
    <property type="match status" value="1"/>
</dbReference>
<dbReference type="SMART" id="SM00720">
    <property type="entry name" value="calpain_III"/>
    <property type="match status" value="1"/>
</dbReference>
<evidence type="ECO:0000313" key="12">
    <source>
        <dbReference type="Proteomes" id="UP001190640"/>
    </source>
</evidence>
<dbReference type="InterPro" id="IPR022682">
    <property type="entry name" value="Calpain_domain_III"/>
</dbReference>
<dbReference type="KEGG" id="emc:129341462"/>
<dbReference type="InterPro" id="IPR033883">
    <property type="entry name" value="C2_III"/>
</dbReference>
<dbReference type="AlphaFoldDB" id="A0AA97LE69"/>
<dbReference type="Proteomes" id="UP001190640">
    <property type="component" value="Chromosome 1"/>
</dbReference>
<evidence type="ECO:0000256" key="9">
    <source>
        <dbReference type="PROSITE-ProRule" id="PRU00239"/>
    </source>
</evidence>
<feature type="active site" evidence="8 9">
    <location>
        <position position="261"/>
    </location>
</feature>
<feature type="active site" evidence="8 9">
    <location>
        <position position="285"/>
    </location>
</feature>
<dbReference type="CDD" id="cd00214">
    <property type="entry name" value="Calpain_III"/>
    <property type="match status" value="1"/>
</dbReference>
<evidence type="ECO:0000256" key="4">
    <source>
        <dbReference type="ARBA" id="ARBA00022737"/>
    </source>
</evidence>
<evidence type="ECO:0000259" key="11">
    <source>
        <dbReference type="PROSITE" id="PS50222"/>
    </source>
</evidence>
<dbReference type="SUPFAM" id="SSF49758">
    <property type="entry name" value="Calpain large subunit, middle domain (domain III)"/>
    <property type="match status" value="1"/>
</dbReference>
<evidence type="ECO:0000259" key="10">
    <source>
        <dbReference type="PROSITE" id="PS50203"/>
    </source>
</evidence>
<dbReference type="CDD" id="cd16195">
    <property type="entry name" value="EFh_PEF_CAPN13_14"/>
    <property type="match status" value="1"/>
</dbReference>
<dbReference type="SMART" id="SM00230">
    <property type="entry name" value="CysPc"/>
    <property type="match status" value="1"/>
</dbReference>
<keyword evidence="2 9" id="KW-0645">Protease</keyword>
<dbReference type="RefSeq" id="XP_054852648.1">
    <property type="nucleotide sequence ID" value="XM_054996673.1"/>
</dbReference>
<dbReference type="SUPFAM" id="SSF54001">
    <property type="entry name" value="Cysteine proteinases"/>
    <property type="match status" value="1"/>
</dbReference>
<keyword evidence="7" id="KW-0106">Calcium</keyword>
<keyword evidence="6 9" id="KW-0788">Thiol protease</keyword>
<dbReference type="Pfam" id="PF00648">
    <property type="entry name" value="Peptidase_C2"/>
    <property type="match status" value="1"/>
</dbReference>
<keyword evidence="4" id="KW-0677">Repeat</keyword>
<gene>
    <name evidence="13" type="primary">LOC129341462</name>
</gene>
<evidence type="ECO:0000256" key="2">
    <source>
        <dbReference type="ARBA" id="ARBA00022670"/>
    </source>
</evidence>
<dbReference type="Pfam" id="PF01067">
    <property type="entry name" value="Calpain_III"/>
    <property type="match status" value="1"/>
</dbReference>
<dbReference type="FunFam" id="1.10.238.10:FF:000175">
    <property type="entry name" value="Calpain 14"/>
    <property type="match status" value="1"/>
</dbReference>
<dbReference type="InterPro" id="IPR038765">
    <property type="entry name" value="Papain-like_cys_pep_sf"/>
</dbReference>
<dbReference type="FunFam" id="3.90.70.10:FF:000054">
    <property type="entry name" value="Calpain 14"/>
    <property type="match status" value="1"/>
</dbReference>
<dbReference type="GeneID" id="129341462"/>
<protein>
    <submittedName>
        <fullName evidence="13">Calpain-14-like</fullName>
    </submittedName>
</protein>
<dbReference type="InterPro" id="IPR022683">
    <property type="entry name" value="Calpain_III"/>
</dbReference>
<proteinExistence type="inferred from homology"/>
<dbReference type="CDD" id="cd00044">
    <property type="entry name" value="CysPc"/>
    <property type="match status" value="1"/>
</dbReference>
<feature type="active site" evidence="8 9">
    <location>
        <position position="106"/>
    </location>
</feature>
<keyword evidence="12" id="KW-1185">Reference proteome</keyword>
<keyword evidence="5 9" id="KW-0378">Hydrolase</keyword>
<dbReference type="Gene3D" id="1.10.238.10">
    <property type="entry name" value="EF-hand"/>
    <property type="match status" value="1"/>
</dbReference>
<evidence type="ECO:0000313" key="13">
    <source>
        <dbReference type="RefSeq" id="XP_054852648.1"/>
    </source>
</evidence>
<dbReference type="Gene3D" id="2.60.120.380">
    <property type="match status" value="1"/>
</dbReference>
<name>A0AA97LE69_EUBMA</name>
<dbReference type="PANTHER" id="PTHR10183">
    <property type="entry name" value="CALPAIN"/>
    <property type="match status" value="1"/>
</dbReference>
<evidence type="ECO:0000256" key="3">
    <source>
        <dbReference type="ARBA" id="ARBA00022723"/>
    </source>
</evidence>
<evidence type="ECO:0000256" key="7">
    <source>
        <dbReference type="ARBA" id="ARBA00022837"/>
    </source>
</evidence>
<dbReference type="GO" id="GO:0005509">
    <property type="term" value="F:calcium ion binding"/>
    <property type="evidence" value="ECO:0007669"/>
    <property type="project" value="InterPro"/>
</dbReference>
<feature type="domain" description="Calpain catalytic" evidence="10">
    <location>
        <begin position="48"/>
        <end position="343"/>
    </location>
</feature>
<dbReference type="InterPro" id="IPR001300">
    <property type="entry name" value="Peptidase_C2_calpain_cat"/>
</dbReference>
<evidence type="ECO:0000256" key="6">
    <source>
        <dbReference type="ARBA" id="ARBA00022807"/>
    </source>
</evidence>
<dbReference type="Gene3D" id="3.90.70.10">
    <property type="entry name" value="Cysteine proteinases"/>
    <property type="match status" value="1"/>
</dbReference>
<dbReference type="InterPro" id="IPR000169">
    <property type="entry name" value="Pept_cys_AS"/>
</dbReference>
<organism evidence="12 13">
    <name type="scientific">Eublepharis macularius</name>
    <name type="common">Leopard gecko</name>
    <name type="synonym">Cyrtodactylus macularius</name>
    <dbReference type="NCBI Taxonomy" id="481883"/>
    <lineage>
        <taxon>Eukaryota</taxon>
        <taxon>Metazoa</taxon>
        <taxon>Chordata</taxon>
        <taxon>Craniata</taxon>
        <taxon>Vertebrata</taxon>
        <taxon>Euteleostomi</taxon>
        <taxon>Lepidosauria</taxon>
        <taxon>Squamata</taxon>
        <taxon>Bifurcata</taxon>
        <taxon>Gekkota</taxon>
        <taxon>Eublepharidae</taxon>
        <taxon>Eublepharinae</taxon>
        <taxon>Eublepharis</taxon>
    </lineage>
</organism>
<evidence type="ECO:0000256" key="8">
    <source>
        <dbReference type="PIRSR" id="PIRSR622684-1"/>
    </source>
</evidence>
<dbReference type="InterPro" id="IPR036213">
    <property type="entry name" value="Calpain_III_sf"/>
</dbReference>
<dbReference type="Pfam" id="PF21875">
    <property type="entry name" value="CAPN13-like_C_EFh"/>
    <property type="match status" value="1"/>
</dbReference>